<protein>
    <submittedName>
        <fullName evidence="1">Uncharacterized protein</fullName>
    </submittedName>
</protein>
<accession>A0ACB8DUV6</accession>
<dbReference type="EMBL" id="CM023470">
    <property type="protein sequence ID" value="KAH7978123.1"/>
    <property type="molecule type" value="Genomic_DNA"/>
</dbReference>
<organism evidence="1 2">
    <name type="scientific">Dermacentor silvarum</name>
    <name type="common">Tick</name>
    <dbReference type="NCBI Taxonomy" id="543639"/>
    <lineage>
        <taxon>Eukaryota</taxon>
        <taxon>Metazoa</taxon>
        <taxon>Ecdysozoa</taxon>
        <taxon>Arthropoda</taxon>
        <taxon>Chelicerata</taxon>
        <taxon>Arachnida</taxon>
        <taxon>Acari</taxon>
        <taxon>Parasitiformes</taxon>
        <taxon>Ixodida</taxon>
        <taxon>Ixodoidea</taxon>
        <taxon>Ixodidae</taxon>
        <taxon>Rhipicephalinae</taxon>
        <taxon>Dermacentor</taxon>
    </lineage>
</organism>
<reference evidence="1" key="1">
    <citation type="submission" date="2020-05" db="EMBL/GenBank/DDBJ databases">
        <title>Large-scale comparative analyses of tick genomes elucidate their genetic diversity and vector capacities.</title>
        <authorList>
            <person name="Jia N."/>
            <person name="Wang J."/>
            <person name="Shi W."/>
            <person name="Du L."/>
            <person name="Sun Y."/>
            <person name="Zhan W."/>
            <person name="Jiang J."/>
            <person name="Wang Q."/>
            <person name="Zhang B."/>
            <person name="Ji P."/>
            <person name="Sakyi L.B."/>
            <person name="Cui X."/>
            <person name="Yuan T."/>
            <person name="Jiang B."/>
            <person name="Yang W."/>
            <person name="Lam T.T.-Y."/>
            <person name="Chang Q."/>
            <person name="Ding S."/>
            <person name="Wang X."/>
            <person name="Zhu J."/>
            <person name="Ruan X."/>
            <person name="Zhao L."/>
            <person name="Wei J."/>
            <person name="Que T."/>
            <person name="Du C."/>
            <person name="Cheng J."/>
            <person name="Dai P."/>
            <person name="Han X."/>
            <person name="Huang E."/>
            <person name="Gao Y."/>
            <person name="Liu J."/>
            <person name="Shao H."/>
            <person name="Ye R."/>
            <person name="Li L."/>
            <person name="Wei W."/>
            <person name="Wang X."/>
            <person name="Wang C."/>
            <person name="Yang T."/>
            <person name="Huo Q."/>
            <person name="Li W."/>
            <person name="Guo W."/>
            <person name="Chen H."/>
            <person name="Zhou L."/>
            <person name="Ni X."/>
            <person name="Tian J."/>
            <person name="Zhou Y."/>
            <person name="Sheng Y."/>
            <person name="Liu T."/>
            <person name="Pan Y."/>
            <person name="Xia L."/>
            <person name="Li J."/>
            <person name="Zhao F."/>
            <person name="Cao W."/>
        </authorList>
    </citation>
    <scope>NUCLEOTIDE SEQUENCE</scope>
    <source>
        <strain evidence="1">Dsil-2018</strain>
    </source>
</reference>
<comment type="caution">
    <text evidence="1">The sequence shown here is derived from an EMBL/GenBank/DDBJ whole genome shotgun (WGS) entry which is preliminary data.</text>
</comment>
<evidence type="ECO:0000313" key="2">
    <source>
        <dbReference type="Proteomes" id="UP000821865"/>
    </source>
</evidence>
<name>A0ACB8DUV6_DERSI</name>
<dbReference type="Proteomes" id="UP000821865">
    <property type="component" value="Chromosome 1"/>
</dbReference>
<gene>
    <name evidence="1" type="ORF">HPB49_004503</name>
</gene>
<proteinExistence type="predicted"/>
<sequence>MKTQLSPNGHDRKVYRKLKPSSLVPYRRLWCTDVLDQTAAGKVFVIGDCTTLLYHVAQRCHGYPHHEFTWHENVSFRTHWLSTTYSQDNVGFIMNAWECVKRDRQRREAWIRAVKRQDAQGRPWQPSAAS</sequence>
<keyword evidence="2" id="KW-1185">Reference proteome</keyword>
<evidence type="ECO:0000313" key="1">
    <source>
        <dbReference type="EMBL" id="KAH7978123.1"/>
    </source>
</evidence>